<proteinExistence type="predicted"/>
<dbReference type="EMBL" id="FPHV01000139">
    <property type="protein sequence ID" value="SFV82061.1"/>
    <property type="molecule type" value="Genomic_DNA"/>
</dbReference>
<evidence type="ECO:0000313" key="2">
    <source>
        <dbReference type="EMBL" id="SFV84784.1"/>
    </source>
</evidence>
<dbReference type="AlphaFoldDB" id="A0A1W1DLE5"/>
<accession>A0A1W1DLE5</accession>
<protein>
    <submittedName>
        <fullName evidence="1">Uncharacterized protein</fullName>
    </submittedName>
</protein>
<reference evidence="1" key="1">
    <citation type="submission" date="2016-10" db="EMBL/GenBank/DDBJ databases">
        <authorList>
            <person name="de Groot N.N."/>
        </authorList>
    </citation>
    <scope>NUCLEOTIDE SEQUENCE</scope>
</reference>
<dbReference type="EMBL" id="FPHX01000122">
    <property type="protein sequence ID" value="SFV84784.1"/>
    <property type="molecule type" value="Genomic_DNA"/>
</dbReference>
<gene>
    <name evidence="1" type="ORF">MNB_SUP05-6-375</name>
    <name evidence="2" type="ORF">MNB_SUP05-9-716</name>
</gene>
<organism evidence="1">
    <name type="scientific">hydrothermal vent metagenome</name>
    <dbReference type="NCBI Taxonomy" id="652676"/>
    <lineage>
        <taxon>unclassified sequences</taxon>
        <taxon>metagenomes</taxon>
        <taxon>ecological metagenomes</taxon>
    </lineage>
</organism>
<evidence type="ECO:0000313" key="1">
    <source>
        <dbReference type="EMBL" id="SFV82061.1"/>
    </source>
</evidence>
<name>A0A1W1DLE5_9ZZZZ</name>
<sequence length="67" mass="7614">MDAVSQESNELSAKRIALQNTFKAHTDENGFSYEEWVNPPAGSFYEGYKKELAEIDIQMAPPLQYQS</sequence>